<comment type="similarity">
    <text evidence="1 6">Belongs to the PsaF family.</text>
</comment>
<dbReference type="PANTHER" id="PTHR34939">
    <property type="entry name" value="PHOTOSYSTEM I REACTION CENTER SUBUNIT III, CHLOROPLASTIC"/>
    <property type="match status" value="1"/>
</dbReference>
<evidence type="ECO:0000256" key="5">
    <source>
        <dbReference type="ARBA" id="ARBA00033433"/>
    </source>
</evidence>
<dbReference type="PANTHER" id="PTHR34939:SF1">
    <property type="entry name" value="PHOTOSYSTEM I REACTION CENTER SUBUNIT III, CHLOROPLASTIC"/>
    <property type="match status" value="1"/>
</dbReference>
<dbReference type="InterPro" id="IPR003666">
    <property type="entry name" value="PSI_PsaF"/>
</dbReference>
<proteinExistence type="inferred from homology"/>
<keyword evidence="4 6" id="KW-0603">Photosystem I</keyword>
<evidence type="ECO:0000256" key="6">
    <source>
        <dbReference type="RuleBase" id="RU368107"/>
    </source>
</evidence>
<dbReference type="EMBL" id="CADCWO010000115">
    <property type="protein sequence ID" value="CAA9575018.1"/>
    <property type="molecule type" value="Genomic_DNA"/>
</dbReference>
<dbReference type="SUPFAM" id="SSF81536">
    <property type="entry name" value="Subunit III of photosystem I reaction centre, PsaF"/>
    <property type="match status" value="1"/>
</dbReference>
<dbReference type="Gene3D" id="1.10.8.110">
    <property type="entry name" value="Photosystem I PsaF, reaction centre subunit III"/>
    <property type="match status" value="1"/>
</dbReference>
<evidence type="ECO:0000256" key="1">
    <source>
        <dbReference type="ARBA" id="ARBA00008386"/>
    </source>
</evidence>
<dbReference type="GO" id="GO:0015979">
    <property type="term" value="P:photosynthesis"/>
    <property type="evidence" value="ECO:0007669"/>
    <property type="project" value="UniProtKB-UniRule"/>
</dbReference>
<reference evidence="8" key="1">
    <citation type="submission" date="2020-02" db="EMBL/GenBank/DDBJ databases">
        <authorList>
            <person name="Meier V. D."/>
        </authorList>
    </citation>
    <scope>NUCLEOTIDE SEQUENCE</scope>
    <source>
        <strain evidence="8">AVDCRST_MAG81</strain>
    </source>
</reference>
<evidence type="ECO:0000313" key="8">
    <source>
        <dbReference type="EMBL" id="CAA9575018.1"/>
    </source>
</evidence>
<comment type="function">
    <text evidence="6">Participates in efficiency of electron transfer from plastocyanin to P700 (or cytochrome c553 in algae and cyanobacteria). This plastocyanin-docking protein contributes to the specific association of plastocyanin to PSI.</text>
</comment>
<sequence length="182" mass="19948">MRRLLALILVISLWFGVSPSASADVSRLVPCGDVPAFNQRLDTQIQGLEGRLQKYSADSAPAGMLKKDIRKAEARFEHYSGFLCGPDGLPRLIVDGRLGHLGEFTLPGLLFLYITGWIGYGGRSYLRKVKESKEPELMEIQPDVPLLLSCFASGLLWPLGAVKEILSGDLINQEGEIPVGPR</sequence>
<feature type="signal peptide" evidence="7">
    <location>
        <begin position="1"/>
        <end position="23"/>
    </location>
</feature>
<feature type="chain" id="PRO_5026877254" description="Photosystem I reaction center subunit III" evidence="7">
    <location>
        <begin position="24"/>
        <end position="182"/>
    </location>
</feature>
<protein>
    <recommendedName>
        <fullName evidence="2 6">Photosystem I reaction center subunit III</fullName>
    </recommendedName>
    <alternativeName>
        <fullName evidence="5 6">PSI-F</fullName>
    </alternativeName>
</protein>
<keyword evidence="6 7" id="KW-0732">Signal</keyword>
<organism evidence="8">
    <name type="scientific">uncultured Synechococcales cyanobacterium</name>
    <dbReference type="NCBI Taxonomy" id="1936017"/>
    <lineage>
        <taxon>Bacteria</taxon>
        <taxon>Bacillati</taxon>
        <taxon>Cyanobacteriota</taxon>
        <taxon>Cyanophyceae</taxon>
        <taxon>Synechococcales</taxon>
        <taxon>environmental samples</taxon>
    </lineage>
</organism>
<dbReference type="Pfam" id="PF02507">
    <property type="entry name" value="PSI_PsaF"/>
    <property type="match status" value="1"/>
</dbReference>
<gene>
    <name evidence="8" type="ORF">AVDCRST_MAG81-2231</name>
</gene>
<dbReference type="GO" id="GO:0031676">
    <property type="term" value="C:plasma membrane-derived thylakoid membrane"/>
    <property type="evidence" value="ECO:0007669"/>
    <property type="project" value="UniProtKB-SubCell"/>
</dbReference>
<evidence type="ECO:0000256" key="7">
    <source>
        <dbReference type="SAM" id="SignalP"/>
    </source>
</evidence>
<comment type="subcellular location">
    <subcellularLocation>
        <location evidence="6">Cellular thylakoid membrane</location>
    </subcellularLocation>
</comment>
<evidence type="ECO:0000256" key="3">
    <source>
        <dbReference type="ARBA" id="ARBA00022531"/>
    </source>
</evidence>
<evidence type="ECO:0000256" key="2">
    <source>
        <dbReference type="ARBA" id="ARBA00016492"/>
    </source>
</evidence>
<dbReference type="GO" id="GO:0009538">
    <property type="term" value="C:photosystem I reaction center"/>
    <property type="evidence" value="ECO:0007669"/>
    <property type="project" value="UniProtKB-UniRule"/>
</dbReference>
<keyword evidence="3 6" id="KW-0602">Photosynthesis</keyword>
<name>A0A6J4VBU4_9CYAN</name>
<keyword evidence="6" id="KW-0793">Thylakoid</keyword>
<dbReference type="InterPro" id="IPR036577">
    <property type="entry name" value="PSI_PsaF_sf"/>
</dbReference>
<accession>A0A6J4VBU4</accession>
<dbReference type="AlphaFoldDB" id="A0A6J4VBU4"/>
<evidence type="ECO:0000256" key="4">
    <source>
        <dbReference type="ARBA" id="ARBA00022836"/>
    </source>
</evidence>